<dbReference type="Gene3D" id="3.30.420.40">
    <property type="match status" value="1"/>
</dbReference>
<dbReference type="EMBL" id="CP024847">
    <property type="protein sequence ID" value="AUR51664.1"/>
    <property type="molecule type" value="Genomic_DNA"/>
</dbReference>
<dbReference type="Gene3D" id="1.10.3210.10">
    <property type="entry name" value="Hypothetical protein af1432"/>
    <property type="match status" value="1"/>
</dbReference>
<dbReference type="GO" id="GO:0016462">
    <property type="term" value="F:pyrophosphatase activity"/>
    <property type="evidence" value="ECO:0007669"/>
    <property type="project" value="UniProtKB-ARBA"/>
</dbReference>
<dbReference type="Gene3D" id="3.30.420.150">
    <property type="entry name" value="Exopolyphosphatase. Domain 2"/>
    <property type="match status" value="1"/>
</dbReference>
<accession>A0A2I7N5C5</accession>
<dbReference type="InterPro" id="IPR030673">
    <property type="entry name" value="PyroPPase_GppA_Ppx"/>
</dbReference>
<evidence type="ECO:0000313" key="5">
    <source>
        <dbReference type="Proteomes" id="UP000236655"/>
    </source>
</evidence>
<dbReference type="InterPro" id="IPR050273">
    <property type="entry name" value="GppA/Ppx_hydrolase"/>
</dbReference>
<organism evidence="4 5">
    <name type="scientific">Aquella oligotrophica</name>
    <dbReference type="NCBI Taxonomy" id="2067065"/>
    <lineage>
        <taxon>Bacteria</taxon>
        <taxon>Pseudomonadati</taxon>
        <taxon>Pseudomonadota</taxon>
        <taxon>Betaproteobacteria</taxon>
        <taxon>Neisseriales</taxon>
        <taxon>Neisseriaceae</taxon>
        <taxon>Aquella</taxon>
    </lineage>
</organism>
<dbReference type="Pfam" id="PF21447">
    <property type="entry name" value="Ppx-GppA_III"/>
    <property type="match status" value="1"/>
</dbReference>
<dbReference type="InterPro" id="IPR003695">
    <property type="entry name" value="Ppx_GppA_N"/>
</dbReference>
<gene>
    <name evidence="4" type="ORF">CUN60_04940</name>
</gene>
<evidence type="ECO:0000259" key="2">
    <source>
        <dbReference type="Pfam" id="PF02541"/>
    </source>
</evidence>
<dbReference type="Pfam" id="PF02541">
    <property type="entry name" value="Ppx-GppA"/>
    <property type="match status" value="1"/>
</dbReference>
<dbReference type="OrthoDB" id="9793035at2"/>
<evidence type="ECO:0000256" key="1">
    <source>
        <dbReference type="ARBA" id="ARBA00022801"/>
    </source>
</evidence>
<protein>
    <submittedName>
        <fullName evidence="4">Exopolyphosphatase</fullName>
    </submittedName>
</protein>
<proteinExistence type="predicted"/>
<dbReference type="PANTHER" id="PTHR30005">
    <property type="entry name" value="EXOPOLYPHOSPHATASE"/>
    <property type="match status" value="1"/>
</dbReference>
<keyword evidence="5" id="KW-1185">Reference proteome</keyword>
<dbReference type="PANTHER" id="PTHR30005:SF0">
    <property type="entry name" value="RETROGRADE REGULATION PROTEIN 2"/>
    <property type="match status" value="1"/>
</dbReference>
<dbReference type="PIRSF" id="PIRSF001267">
    <property type="entry name" value="Pyrophosphatase_GppA_Ppx"/>
    <property type="match status" value="1"/>
</dbReference>
<name>A0A2I7N5C5_9NEIS</name>
<dbReference type="SUPFAM" id="SSF53067">
    <property type="entry name" value="Actin-like ATPase domain"/>
    <property type="match status" value="2"/>
</dbReference>
<evidence type="ECO:0000313" key="4">
    <source>
        <dbReference type="EMBL" id="AUR51664.1"/>
    </source>
</evidence>
<feature type="domain" description="Ppx/GppA phosphatase N-terminal" evidence="2">
    <location>
        <begin position="26"/>
        <end position="302"/>
    </location>
</feature>
<dbReference type="InterPro" id="IPR043129">
    <property type="entry name" value="ATPase_NBD"/>
</dbReference>
<reference evidence="5" key="1">
    <citation type="submission" date="2017-11" db="EMBL/GenBank/DDBJ databases">
        <authorList>
            <person name="Chan K.G."/>
            <person name="Lee L.S."/>
        </authorList>
    </citation>
    <scope>NUCLEOTIDE SEQUENCE [LARGE SCALE GENOMIC DNA]</scope>
    <source>
        <strain evidence="5">DSM 100970</strain>
    </source>
</reference>
<feature type="domain" description="Ppx/GppA phosphatase C-terminal" evidence="3">
    <location>
        <begin position="309"/>
        <end position="485"/>
    </location>
</feature>
<dbReference type="FunFam" id="3.30.420.150:FF:000001">
    <property type="entry name" value="Guanosine-5'-triphosphate,3'-diphosphate pyrophosphatase"/>
    <property type="match status" value="1"/>
</dbReference>
<dbReference type="SUPFAM" id="SSF109604">
    <property type="entry name" value="HD-domain/PDEase-like"/>
    <property type="match status" value="1"/>
</dbReference>
<keyword evidence="1" id="KW-0378">Hydrolase</keyword>
<dbReference type="AlphaFoldDB" id="A0A2I7N5C5"/>
<dbReference type="Proteomes" id="UP000236655">
    <property type="component" value="Chromosome"/>
</dbReference>
<dbReference type="CDD" id="cd24053">
    <property type="entry name" value="ASKHA_NBD_EcPPX-GppA-like"/>
    <property type="match status" value="1"/>
</dbReference>
<dbReference type="FunFam" id="3.30.420.40:FF:000023">
    <property type="entry name" value="Guanosine-5'-triphosphate,3'-diphosphate pyrophosphatase"/>
    <property type="match status" value="1"/>
</dbReference>
<sequence>MTENFLATVDLGSNSFRLLIGKINEDGTIVPIDQIKETVRLASGLDANNNLTKDSQMLALEVLSRFHERLSNFRKSQVRVVGTSTLRVANNSAQFIVIANKALGFPIEVISGKEEARLIYIGAMHSLSYTEEKRLVIDIGGGSTEFIIGTGYEPQIMESVTMGCVSYSVRYFSDGQLNEVNFNNAILAARSKIQAMEHLFAKHDWQLAIGTSGTARTLYDMCLENGLATEITYEGMLQLKKMLIRNKSIKNISVSGIKEDRKAVIAGGLSIMLAIFEELGIQTMTIADGSLREGVMYDLMGRKSNADLREVTVSELKKRYKLDKAQGDRVSALAIYLQRQLVPAEKTKKERLKLLVWGCELYEIGLSISHNDYHKHGAYILQNSDLAGFSKPEQTMIAELVRAHRGSVPKVYDKLCKMYQNKPKVRIVWALIAFRLSVIFNRSRKNLDFGQLIRVENVAKNGFDLCIDNNWIANNPLTLFSLNEELAGWNQFGYSIKLVNK</sequence>
<dbReference type="KEGG" id="nba:CUN60_04940"/>
<evidence type="ECO:0000259" key="3">
    <source>
        <dbReference type="Pfam" id="PF21447"/>
    </source>
</evidence>
<dbReference type="InterPro" id="IPR048950">
    <property type="entry name" value="Ppx_GppA_C"/>
</dbReference>
<dbReference type="RefSeq" id="WP_102950963.1">
    <property type="nucleotide sequence ID" value="NZ_CP024847.1"/>
</dbReference>